<evidence type="ECO:0000256" key="1">
    <source>
        <dbReference type="SAM" id="MobiDB-lite"/>
    </source>
</evidence>
<feature type="compositionally biased region" description="Basic and acidic residues" evidence="1">
    <location>
        <begin position="79"/>
        <end position="98"/>
    </location>
</feature>
<name>A0AAV7H9Z7_DENCH</name>
<feature type="compositionally biased region" description="Basic and acidic residues" evidence="1">
    <location>
        <begin position="19"/>
        <end position="42"/>
    </location>
</feature>
<evidence type="ECO:0000313" key="3">
    <source>
        <dbReference type="Proteomes" id="UP000775213"/>
    </source>
</evidence>
<accession>A0AAV7H9Z7</accession>
<dbReference type="EMBL" id="JAGFBR010000007">
    <property type="protein sequence ID" value="KAH0464298.1"/>
    <property type="molecule type" value="Genomic_DNA"/>
</dbReference>
<gene>
    <name evidence="2" type="ORF">IEQ34_007084</name>
</gene>
<protein>
    <submittedName>
        <fullName evidence="2">Uncharacterized protein</fullName>
    </submittedName>
</protein>
<organism evidence="2 3">
    <name type="scientific">Dendrobium chrysotoxum</name>
    <name type="common">Orchid</name>
    <dbReference type="NCBI Taxonomy" id="161865"/>
    <lineage>
        <taxon>Eukaryota</taxon>
        <taxon>Viridiplantae</taxon>
        <taxon>Streptophyta</taxon>
        <taxon>Embryophyta</taxon>
        <taxon>Tracheophyta</taxon>
        <taxon>Spermatophyta</taxon>
        <taxon>Magnoliopsida</taxon>
        <taxon>Liliopsida</taxon>
        <taxon>Asparagales</taxon>
        <taxon>Orchidaceae</taxon>
        <taxon>Epidendroideae</taxon>
        <taxon>Malaxideae</taxon>
        <taxon>Dendrobiinae</taxon>
        <taxon>Dendrobium</taxon>
    </lineage>
</organism>
<keyword evidence="3" id="KW-1185">Reference proteome</keyword>
<comment type="caution">
    <text evidence="2">The sequence shown here is derived from an EMBL/GenBank/DDBJ whole genome shotgun (WGS) entry which is preliminary data.</text>
</comment>
<proteinExistence type="predicted"/>
<evidence type="ECO:0000313" key="2">
    <source>
        <dbReference type="EMBL" id="KAH0464298.1"/>
    </source>
</evidence>
<dbReference type="AlphaFoldDB" id="A0AAV7H9Z7"/>
<dbReference type="Proteomes" id="UP000775213">
    <property type="component" value="Unassembled WGS sequence"/>
</dbReference>
<feature type="region of interest" description="Disordered" evidence="1">
    <location>
        <begin position="18"/>
        <end position="121"/>
    </location>
</feature>
<sequence length="121" mass="13564">MKPAAAACPLTAAMVGIGREMRSATRARKSETMDWRRDRAAEAEPPDLAQERSNPLEKKRPSAVVTRAKPRPPAATDSDLARERALRMEEMASGEKRCSPSPVRVRMKTRSRFSREHMFGN</sequence>
<reference evidence="2 3" key="1">
    <citation type="journal article" date="2021" name="Hortic Res">
        <title>Chromosome-scale assembly of the Dendrobium chrysotoxum genome enhances the understanding of orchid evolution.</title>
        <authorList>
            <person name="Zhang Y."/>
            <person name="Zhang G.Q."/>
            <person name="Zhang D."/>
            <person name="Liu X.D."/>
            <person name="Xu X.Y."/>
            <person name="Sun W.H."/>
            <person name="Yu X."/>
            <person name="Zhu X."/>
            <person name="Wang Z.W."/>
            <person name="Zhao X."/>
            <person name="Zhong W.Y."/>
            <person name="Chen H."/>
            <person name="Yin W.L."/>
            <person name="Huang T."/>
            <person name="Niu S.C."/>
            <person name="Liu Z.J."/>
        </authorList>
    </citation>
    <scope>NUCLEOTIDE SEQUENCE [LARGE SCALE GENOMIC DNA]</scope>
    <source>
        <strain evidence="2">Lindl</strain>
    </source>
</reference>